<dbReference type="OrthoDB" id="9983560at2759"/>
<dbReference type="InterPro" id="IPR016169">
    <property type="entry name" value="FAD-bd_PCMH_sub2"/>
</dbReference>
<evidence type="ECO:0000256" key="3">
    <source>
        <dbReference type="ARBA" id="ARBA00022630"/>
    </source>
</evidence>
<dbReference type="InterPro" id="IPR006094">
    <property type="entry name" value="Oxid_FAD_bind_N"/>
</dbReference>
<dbReference type="AlphaFoldDB" id="A0A507AVZ1"/>
<evidence type="ECO:0000256" key="5">
    <source>
        <dbReference type="ARBA" id="ARBA00023002"/>
    </source>
</evidence>
<dbReference type="GeneID" id="41975825"/>
<keyword evidence="9" id="KW-1185">Reference proteome</keyword>
<dbReference type="Proteomes" id="UP000319257">
    <property type="component" value="Unassembled WGS sequence"/>
</dbReference>
<feature type="signal peptide" evidence="6">
    <location>
        <begin position="1"/>
        <end position="26"/>
    </location>
</feature>
<dbReference type="STRING" id="1093900.A0A507AVZ1"/>
<dbReference type="InterPro" id="IPR050416">
    <property type="entry name" value="FAD-linked_Oxidoreductase"/>
</dbReference>
<dbReference type="PANTHER" id="PTHR42973:SF39">
    <property type="entry name" value="FAD-BINDING PCMH-TYPE DOMAIN-CONTAINING PROTEIN"/>
    <property type="match status" value="1"/>
</dbReference>
<evidence type="ECO:0000256" key="1">
    <source>
        <dbReference type="ARBA" id="ARBA00001974"/>
    </source>
</evidence>
<accession>A0A507AVZ1</accession>
<dbReference type="InterPro" id="IPR016166">
    <property type="entry name" value="FAD-bd_PCMH"/>
</dbReference>
<dbReference type="RefSeq" id="XP_030992355.1">
    <property type="nucleotide sequence ID" value="XM_031143225.1"/>
</dbReference>
<keyword evidence="6" id="KW-0732">Signal</keyword>
<feature type="chain" id="PRO_5021382868" description="FAD-binding PCMH-type domain-containing protein" evidence="6">
    <location>
        <begin position="27"/>
        <end position="595"/>
    </location>
</feature>
<organism evidence="8 9">
    <name type="scientific">Thyridium curvatum</name>
    <dbReference type="NCBI Taxonomy" id="1093900"/>
    <lineage>
        <taxon>Eukaryota</taxon>
        <taxon>Fungi</taxon>
        <taxon>Dikarya</taxon>
        <taxon>Ascomycota</taxon>
        <taxon>Pezizomycotina</taxon>
        <taxon>Sordariomycetes</taxon>
        <taxon>Sordariomycetidae</taxon>
        <taxon>Thyridiales</taxon>
        <taxon>Thyridiaceae</taxon>
        <taxon>Thyridium</taxon>
    </lineage>
</organism>
<dbReference type="InterPro" id="IPR012951">
    <property type="entry name" value="BBE"/>
</dbReference>
<keyword evidence="3" id="KW-0285">Flavoprotein</keyword>
<evidence type="ECO:0000256" key="2">
    <source>
        <dbReference type="ARBA" id="ARBA00005466"/>
    </source>
</evidence>
<sequence>MLTLSQVYKSPSAFLCALLAAGVSLADVRPGSSCDPLCKSVPGSAGWPSTETWASLNESTGGRLLRPSPPGAVCHSGQPTFDNATCRGVQAGWTSYEFHDADPVSVDWNQYSNDSCLPDPHYPCSGEGYPVFVINATTAEHVKLGVDFAREHHIRLIVKSSGHDFIGRSIAPNSLSIWTHHMTGLQTHEGFQPKSCKVTIDGGAVTAGAGSAMAELYGALGSINRTVIGGGGKTVSLGGYLTGAGHSLLSSRYGLATDQVLEMEVVTPKGEILTINECSHQDLFWAMRGGGGSTFAIMTSVTVKTFPSPRLACGDIIVATDANSFAAKSVPDLAAYVVSQFPDLGDAGMSGYSYILRDFPNPYDPSSGSVAGFYASMCIQDTQDTTEFLTLWNPIFKHINETWPGFSIVPNLANFTSFSGWYAVNYDKSTTGTDSYVGSRLLDKKALTSNVTALAAALDRLSSGGTATAFLVSGKGVMDAKPRGGGDAVNPAWRKAYVHSTFGVEFEPLNASAKAEALQKINYMLEPMRELAPDMGAYMNEANPEEPDWQHQFWGDHYGRLVEIKRDVDPQDVLWCTPCVGNERWKEHDGMLCRV</sequence>
<dbReference type="SUPFAM" id="SSF56176">
    <property type="entry name" value="FAD-binding/transporter-associated domain-like"/>
    <property type="match status" value="1"/>
</dbReference>
<reference evidence="8 9" key="1">
    <citation type="submission" date="2019-06" db="EMBL/GenBank/DDBJ databases">
        <title>Draft genome sequence of the filamentous fungus Phialemoniopsis curvata isolated from diesel fuel.</title>
        <authorList>
            <person name="Varaljay V.A."/>
            <person name="Lyon W.J."/>
            <person name="Crouch A.L."/>
            <person name="Drake C.E."/>
            <person name="Hollomon J.M."/>
            <person name="Nadeau L.J."/>
            <person name="Nunn H.S."/>
            <person name="Stevenson B.S."/>
            <person name="Bojanowski C.L."/>
            <person name="Crookes-Goodson W.J."/>
        </authorList>
    </citation>
    <scope>NUCLEOTIDE SEQUENCE [LARGE SCALE GENOMIC DNA]</scope>
    <source>
        <strain evidence="8 9">D216</strain>
    </source>
</reference>
<dbReference type="InterPro" id="IPR036318">
    <property type="entry name" value="FAD-bd_PCMH-like_sf"/>
</dbReference>
<dbReference type="EMBL" id="SKBQ01000055">
    <property type="protein sequence ID" value="TPX10644.1"/>
    <property type="molecule type" value="Genomic_DNA"/>
</dbReference>
<evidence type="ECO:0000259" key="7">
    <source>
        <dbReference type="PROSITE" id="PS51387"/>
    </source>
</evidence>
<protein>
    <recommendedName>
        <fullName evidence="7">FAD-binding PCMH-type domain-containing protein</fullName>
    </recommendedName>
</protein>
<dbReference type="PANTHER" id="PTHR42973">
    <property type="entry name" value="BINDING OXIDOREDUCTASE, PUTATIVE (AFU_ORTHOLOGUE AFUA_1G17690)-RELATED"/>
    <property type="match status" value="1"/>
</dbReference>
<dbReference type="GO" id="GO:0071949">
    <property type="term" value="F:FAD binding"/>
    <property type="evidence" value="ECO:0007669"/>
    <property type="project" value="InterPro"/>
</dbReference>
<evidence type="ECO:0000256" key="4">
    <source>
        <dbReference type="ARBA" id="ARBA00022827"/>
    </source>
</evidence>
<comment type="caution">
    <text evidence="8">The sequence shown here is derived from an EMBL/GenBank/DDBJ whole genome shotgun (WGS) entry which is preliminary data.</text>
</comment>
<comment type="similarity">
    <text evidence="2">Belongs to the oxygen-dependent FAD-linked oxidoreductase family.</text>
</comment>
<dbReference type="GO" id="GO:0016491">
    <property type="term" value="F:oxidoreductase activity"/>
    <property type="evidence" value="ECO:0007669"/>
    <property type="project" value="UniProtKB-KW"/>
</dbReference>
<proteinExistence type="inferred from homology"/>
<feature type="domain" description="FAD-binding PCMH-type" evidence="7">
    <location>
        <begin position="126"/>
        <end position="308"/>
    </location>
</feature>
<dbReference type="PROSITE" id="PS51387">
    <property type="entry name" value="FAD_PCMH"/>
    <property type="match status" value="1"/>
</dbReference>
<dbReference type="InParanoid" id="A0A507AVZ1"/>
<comment type="cofactor">
    <cofactor evidence="1">
        <name>FAD</name>
        <dbReference type="ChEBI" id="CHEBI:57692"/>
    </cofactor>
</comment>
<evidence type="ECO:0000313" key="8">
    <source>
        <dbReference type="EMBL" id="TPX10644.1"/>
    </source>
</evidence>
<gene>
    <name evidence="8" type="ORF">E0L32_008378</name>
</gene>
<evidence type="ECO:0000313" key="9">
    <source>
        <dbReference type="Proteomes" id="UP000319257"/>
    </source>
</evidence>
<keyword evidence="5" id="KW-0560">Oxidoreductase</keyword>
<dbReference type="Pfam" id="PF08031">
    <property type="entry name" value="BBE"/>
    <property type="match status" value="1"/>
</dbReference>
<dbReference type="Gene3D" id="3.30.465.10">
    <property type="match status" value="2"/>
</dbReference>
<keyword evidence="4" id="KW-0274">FAD</keyword>
<evidence type="ECO:0000256" key="6">
    <source>
        <dbReference type="SAM" id="SignalP"/>
    </source>
</evidence>
<dbReference type="Pfam" id="PF01565">
    <property type="entry name" value="FAD_binding_4"/>
    <property type="match status" value="1"/>
</dbReference>
<name>A0A507AVZ1_9PEZI</name>